<sequence length="71" mass="8189">MLQQPPFSILIRCARVRVPRASPPVTTSLSLSLSPPSHSHDTERRRVLSLQHARPLLDLWIRDCFDYESHT</sequence>
<proteinExistence type="predicted"/>
<reference evidence="1 2" key="1">
    <citation type="journal article" date="2018" name="Mol. Biol. Evol.">
        <title>Broad Genomic Sampling Reveals a Smut Pathogenic Ancestry of the Fungal Clade Ustilaginomycotina.</title>
        <authorList>
            <person name="Kijpornyongpan T."/>
            <person name="Mondo S.J."/>
            <person name="Barry K."/>
            <person name="Sandor L."/>
            <person name="Lee J."/>
            <person name="Lipzen A."/>
            <person name="Pangilinan J."/>
            <person name="LaButti K."/>
            <person name="Hainaut M."/>
            <person name="Henrissat B."/>
            <person name="Grigoriev I.V."/>
            <person name="Spatafora J.W."/>
            <person name="Aime M.C."/>
        </authorList>
    </citation>
    <scope>NUCLEOTIDE SEQUENCE [LARGE SCALE GENOMIC DNA]</scope>
    <source>
        <strain evidence="1 2">SA 807</strain>
    </source>
</reference>
<gene>
    <name evidence="1" type="ORF">IE53DRAFT_125272</name>
</gene>
<name>A0ACD0NVS8_9BASI</name>
<evidence type="ECO:0000313" key="2">
    <source>
        <dbReference type="Proteomes" id="UP000245626"/>
    </source>
</evidence>
<accession>A0ACD0NVS8</accession>
<protein>
    <submittedName>
        <fullName evidence="1">Uncharacterized protein</fullName>
    </submittedName>
</protein>
<keyword evidence="2" id="KW-1185">Reference proteome</keyword>
<organism evidence="1 2">
    <name type="scientific">Violaceomyces palustris</name>
    <dbReference type="NCBI Taxonomy" id="1673888"/>
    <lineage>
        <taxon>Eukaryota</taxon>
        <taxon>Fungi</taxon>
        <taxon>Dikarya</taxon>
        <taxon>Basidiomycota</taxon>
        <taxon>Ustilaginomycotina</taxon>
        <taxon>Ustilaginomycetes</taxon>
        <taxon>Violaceomycetales</taxon>
        <taxon>Violaceomycetaceae</taxon>
        <taxon>Violaceomyces</taxon>
    </lineage>
</organism>
<dbReference type="Proteomes" id="UP000245626">
    <property type="component" value="Unassembled WGS sequence"/>
</dbReference>
<dbReference type="EMBL" id="KZ820001">
    <property type="protein sequence ID" value="PWN49839.1"/>
    <property type="molecule type" value="Genomic_DNA"/>
</dbReference>
<evidence type="ECO:0000313" key="1">
    <source>
        <dbReference type="EMBL" id="PWN49839.1"/>
    </source>
</evidence>